<protein>
    <submittedName>
        <fullName evidence="1">PilT protein domain-containing protein</fullName>
    </submittedName>
</protein>
<dbReference type="RefSeq" id="WP_006168991.1">
    <property type="nucleotide sequence ID" value="NZ_AOIN01000092.1"/>
</dbReference>
<dbReference type="PATRIC" id="fig|1227492.4.peg.3469"/>
<dbReference type="EMBL" id="AOIN01000092">
    <property type="protein sequence ID" value="ELY94874.1"/>
    <property type="molecule type" value="Genomic_DNA"/>
</dbReference>
<proteinExistence type="predicted"/>
<dbReference type="STRING" id="1227492.C482_17403"/>
<gene>
    <name evidence="1" type="ORF">C482_17403</name>
</gene>
<organism evidence="1 2">
    <name type="scientific">Natrialba chahannaoensis JCM 10990</name>
    <dbReference type="NCBI Taxonomy" id="1227492"/>
    <lineage>
        <taxon>Archaea</taxon>
        <taxon>Methanobacteriati</taxon>
        <taxon>Methanobacteriota</taxon>
        <taxon>Stenosarchaea group</taxon>
        <taxon>Halobacteria</taxon>
        <taxon>Halobacteriales</taxon>
        <taxon>Natrialbaceae</taxon>
        <taxon>Natrialba</taxon>
    </lineage>
</organism>
<accession>M0A8K8</accession>
<evidence type="ECO:0000313" key="1">
    <source>
        <dbReference type="EMBL" id="ELY94874.1"/>
    </source>
</evidence>
<reference evidence="1 2" key="1">
    <citation type="journal article" date="2014" name="PLoS Genet.">
        <title>Phylogenetically driven sequencing of extremely halophilic archaea reveals strategies for static and dynamic osmo-response.</title>
        <authorList>
            <person name="Becker E.A."/>
            <person name="Seitzer P.M."/>
            <person name="Tritt A."/>
            <person name="Larsen D."/>
            <person name="Krusor M."/>
            <person name="Yao A.I."/>
            <person name="Wu D."/>
            <person name="Madern D."/>
            <person name="Eisen J.A."/>
            <person name="Darling A.E."/>
            <person name="Facciotti M.T."/>
        </authorList>
    </citation>
    <scope>NUCLEOTIDE SEQUENCE [LARGE SCALE GENOMIC DNA]</scope>
    <source>
        <strain evidence="1 2">JCM 10990</strain>
    </source>
</reference>
<name>M0A8K8_9EURY</name>
<keyword evidence="2" id="KW-1185">Reference proteome</keyword>
<sequence length="50" mass="5373">MLADGERLAVRDLMMAATARSTGGQLVVADSDFQTGVLEDTMDVTNLRDD</sequence>
<dbReference type="AlphaFoldDB" id="M0A8K8"/>
<evidence type="ECO:0000313" key="2">
    <source>
        <dbReference type="Proteomes" id="UP000011693"/>
    </source>
</evidence>
<dbReference type="Proteomes" id="UP000011693">
    <property type="component" value="Unassembled WGS sequence"/>
</dbReference>
<comment type="caution">
    <text evidence="1">The sequence shown here is derived from an EMBL/GenBank/DDBJ whole genome shotgun (WGS) entry which is preliminary data.</text>
</comment>